<reference evidence="1" key="2">
    <citation type="journal article" date="2023" name="Science">
        <title>Genomic signatures of disease resistance in endangered staghorn corals.</title>
        <authorList>
            <person name="Vollmer S.V."/>
            <person name="Selwyn J.D."/>
            <person name="Despard B.A."/>
            <person name="Roesel C.L."/>
        </authorList>
    </citation>
    <scope>NUCLEOTIDE SEQUENCE</scope>
    <source>
        <strain evidence="1">K2</strain>
    </source>
</reference>
<dbReference type="Proteomes" id="UP001249851">
    <property type="component" value="Unassembled WGS sequence"/>
</dbReference>
<name>A0AAD9VGQ0_ACRCE</name>
<organism evidence="1 2">
    <name type="scientific">Acropora cervicornis</name>
    <name type="common">Staghorn coral</name>
    <dbReference type="NCBI Taxonomy" id="6130"/>
    <lineage>
        <taxon>Eukaryota</taxon>
        <taxon>Metazoa</taxon>
        <taxon>Cnidaria</taxon>
        <taxon>Anthozoa</taxon>
        <taxon>Hexacorallia</taxon>
        <taxon>Scleractinia</taxon>
        <taxon>Astrocoeniina</taxon>
        <taxon>Acroporidae</taxon>
        <taxon>Acropora</taxon>
    </lineage>
</organism>
<dbReference type="AlphaFoldDB" id="A0AAD9VGQ0"/>
<reference evidence="1" key="1">
    <citation type="journal article" date="2023" name="G3 (Bethesda)">
        <title>Whole genome assembly and annotation of the endangered Caribbean coral Acropora cervicornis.</title>
        <authorList>
            <person name="Selwyn J.D."/>
            <person name="Vollmer S.V."/>
        </authorList>
    </citation>
    <scope>NUCLEOTIDE SEQUENCE</scope>
    <source>
        <strain evidence="1">K2</strain>
    </source>
</reference>
<evidence type="ECO:0000313" key="1">
    <source>
        <dbReference type="EMBL" id="KAK2573829.1"/>
    </source>
</evidence>
<comment type="caution">
    <text evidence="1">The sequence shown here is derived from an EMBL/GenBank/DDBJ whole genome shotgun (WGS) entry which is preliminary data.</text>
</comment>
<keyword evidence="2" id="KW-1185">Reference proteome</keyword>
<accession>A0AAD9VGQ0</accession>
<dbReference type="EMBL" id="JARQWQ010000002">
    <property type="protein sequence ID" value="KAK2573829.1"/>
    <property type="molecule type" value="Genomic_DNA"/>
</dbReference>
<protein>
    <submittedName>
        <fullName evidence="1">Uncharacterized protein</fullName>
    </submittedName>
</protein>
<proteinExistence type="predicted"/>
<gene>
    <name evidence="1" type="ORF">P5673_001531</name>
</gene>
<sequence length="80" mass="8778">MGGVISRLITSTINTFEAYLNAAIGSVRMIQSAIMHSELCQNILYYINMLPLLPLLTKSITAPTKSAIDESPQPPEEKVE</sequence>
<evidence type="ECO:0000313" key="2">
    <source>
        <dbReference type="Proteomes" id="UP001249851"/>
    </source>
</evidence>